<evidence type="ECO:0000313" key="3">
    <source>
        <dbReference type="Proteomes" id="UP000054843"/>
    </source>
</evidence>
<proteinExistence type="predicted"/>
<evidence type="ECO:0000256" key="1">
    <source>
        <dbReference type="SAM" id="MobiDB-lite"/>
    </source>
</evidence>
<keyword evidence="3" id="KW-1185">Reference proteome</keyword>
<reference evidence="2 3" key="1">
    <citation type="submission" date="2015-01" db="EMBL/GenBank/DDBJ databases">
        <title>Evolution of Trichinella species and genotypes.</title>
        <authorList>
            <person name="Korhonen P.K."/>
            <person name="Edoardo P."/>
            <person name="Giuseppe L.R."/>
            <person name="Gasser R.B."/>
        </authorList>
    </citation>
    <scope>NUCLEOTIDE SEQUENCE [LARGE SCALE GENOMIC DNA]</scope>
    <source>
        <strain evidence="2">ISS1980</strain>
    </source>
</reference>
<sequence>MADVDMETASTAKVACNQNNNKSDDGKKAVETWDMIRSEICLPGGVVTQWSRYHFPSSDGSTNPQLSCQPDQLDANFNGAPWRAVTLANTGVVSRTRVPPEDLVKANAVGVLRKFGNHVEYNPGPGQECHQKSEGAANRDSLHDQCAN</sequence>
<protein>
    <submittedName>
        <fullName evidence="2">Uncharacterized protein</fullName>
    </submittedName>
</protein>
<dbReference type="Proteomes" id="UP000054843">
    <property type="component" value="Unassembled WGS sequence"/>
</dbReference>
<gene>
    <name evidence="2" type="ORF">T10_51</name>
</gene>
<evidence type="ECO:0000313" key="2">
    <source>
        <dbReference type="EMBL" id="KRZ69458.1"/>
    </source>
</evidence>
<accession>A0A0V1MDB4</accession>
<feature type="region of interest" description="Disordered" evidence="1">
    <location>
        <begin position="123"/>
        <end position="148"/>
    </location>
</feature>
<organism evidence="2 3">
    <name type="scientific">Trichinella papuae</name>
    <dbReference type="NCBI Taxonomy" id="268474"/>
    <lineage>
        <taxon>Eukaryota</taxon>
        <taxon>Metazoa</taxon>
        <taxon>Ecdysozoa</taxon>
        <taxon>Nematoda</taxon>
        <taxon>Enoplea</taxon>
        <taxon>Dorylaimia</taxon>
        <taxon>Trichinellida</taxon>
        <taxon>Trichinellidae</taxon>
        <taxon>Trichinella</taxon>
    </lineage>
</organism>
<dbReference type="EMBL" id="JYDO01000136">
    <property type="protein sequence ID" value="KRZ69458.1"/>
    <property type="molecule type" value="Genomic_DNA"/>
</dbReference>
<name>A0A0V1MDB4_9BILA</name>
<comment type="caution">
    <text evidence="2">The sequence shown here is derived from an EMBL/GenBank/DDBJ whole genome shotgun (WGS) entry which is preliminary data.</text>
</comment>
<dbReference type="AlphaFoldDB" id="A0A0V1MDB4"/>